<evidence type="ECO:0000256" key="19">
    <source>
        <dbReference type="SAM" id="SignalP"/>
    </source>
</evidence>
<feature type="region of interest" description="Disordered" evidence="18">
    <location>
        <begin position="275"/>
        <end position="319"/>
    </location>
</feature>
<dbReference type="PROSITE" id="PS51762">
    <property type="entry name" value="GH16_2"/>
    <property type="match status" value="1"/>
</dbReference>
<feature type="active site" description="Proton donor" evidence="16">
    <location>
        <position position="127"/>
    </location>
</feature>
<dbReference type="InterPro" id="IPR017168">
    <property type="entry name" value="CHR-like"/>
</dbReference>
<evidence type="ECO:0000256" key="8">
    <source>
        <dbReference type="ARBA" id="ARBA00022801"/>
    </source>
</evidence>
<evidence type="ECO:0000256" key="2">
    <source>
        <dbReference type="ARBA" id="ARBA00004609"/>
    </source>
</evidence>
<dbReference type="GO" id="GO:0008843">
    <property type="term" value="F:endochitinase activity"/>
    <property type="evidence" value="ECO:0007669"/>
    <property type="project" value="UniProtKB-EC"/>
</dbReference>
<accession>A0A0U5GS70</accession>
<evidence type="ECO:0000256" key="5">
    <source>
        <dbReference type="ARBA" id="ARBA00022676"/>
    </source>
</evidence>
<dbReference type="CDD" id="cd02183">
    <property type="entry name" value="GH16_fungal_CRH1_transglycosylase"/>
    <property type="match status" value="1"/>
</dbReference>
<keyword evidence="22" id="KW-1185">Reference proteome</keyword>
<evidence type="ECO:0000256" key="14">
    <source>
        <dbReference type="ARBA" id="ARBA00038074"/>
    </source>
</evidence>
<evidence type="ECO:0000256" key="7">
    <source>
        <dbReference type="ARBA" id="ARBA00022729"/>
    </source>
</evidence>
<dbReference type="InterPro" id="IPR000757">
    <property type="entry name" value="Beta-glucanase-like"/>
</dbReference>
<comment type="similarity">
    <text evidence="14">Belongs to the glycosyl hydrolase 16 family. CRH1 subfamily.</text>
</comment>
<evidence type="ECO:0000313" key="21">
    <source>
        <dbReference type="EMBL" id="CEN60892.1"/>
    </source>
</evidence>
<dbReference type="STRING" id="454130.A0A0U5GS70"/>
<proteinExistence type="inferred from homology"/>
<dbReference type="PANTHER" id="PTHR10963:SF27">
    <property type="entry name" value="GLYCOSIDASE-RELATED"/>
    <property type="match status" value="1"/>
</dbReference>
<keyword evidence="6" id="KW-0808">Transferase</keyword>
<dbReference type="OrthoDB" id="4781at2759"/>
<comment type="subcellular location">
    <subcellularLocation>
        <location evidence="2">Cell membrane</location>
        <topology evidence="2">Lipid-anchor</topology>
        <topology evidence="2">GPI-anchor</topology>
    </subcellularLocation>
</comment>
<keyword evidence="5" id="KW-0328">Glycosyltransferase</keyword>
<dbReference type="Proteomes" id="UP000054771">
    <property type="component" value="Unassembled WGS sequence"/>
</dbReference>
<evidence type="ECO:0000256" key="17">
    <source>
        <dbReference type="PIRSR" id="PIRSR037299-2"/>
    </source>
</evidence>
<evidence type="ECO:0000256" key="12">
    <source>
        <dbReference type="ARBA" id="ARBA00023295"/>
    </source>
</evidence>
<comment type="catalytic activity">
    <reaction evidence="1">
        <text>Random endo-hydrolysis of N-acetyl-beta-D-glucosaminide (1-&gt;4)-beta-linkages in chitin and chitodextrins.</text>
        <dbReference type="EC" id="3.2.1.14"/>
    </reaction>
</comment>
<feature type="active site" description="Proton donor" evidence="16">
    <location>
        <position position="123"/>
    </location>
</feature>
<name>A0A0U5GS70_ASPCI</name>
<keyword evidence="12" id="KW-0326">Glycosidase</keyword>
<evidence type="ECO:0000256" key="1">
    <source>
        <dbReference type="ARBA" id="ARBA00000822"/>
    </source>
</evidence>
<evidence type="ECO:0000256" key="4">
    <source>
        <dbReference type="ARBA" id="ARBA00022622"/>
    </source>
</evidence>
<evidence type="ECO:0000256" key="16">
    <source>
        <dbReference type="PIRSR" id="PIRSR037299-1"/>
    </source>
</evidence>
<keyword evidence="13" id="KW-0961">Cell wall biogenesis/degradation</keyword>
<evidence type="ECO:0000256" key="6">
    <source>
        <dbReference type="ARBA" id="ARBA00022679"/>
    </source>
</evidence>
<evidence type="ECO:0000256" key="15">
    <source>
        <dbReference type="PIRNR" id="PIRNR037299"/>
    </source>
</evidence>
<dbReference type="Pfam" id="PF00722">
    <property type="entry name" value="Glyco_hydro_16"/>
    <property type="match status" value="1"/>
</dbReference>
<keyword evidence="3" id="KW-1003">Cell membrane</keyword>
<evidence type="ECO:0000256" key="13">
    <source>
        <dbReference type="ARBA" id="ARBA00023316"/>
    </source>
</evidence>
<sequence>MMRFNRYSAAIAVAATIQTCAAQTYTDCNPTEATCDPDNGLATYRFSTDFTTGESSFDGWNTTSGTVTSTDLGALFTISEQGDAPTIETEFYIFFGYVEVKMRAANGTGIVSTAILESDDLDEIDWEQVSTFNTEIQTNYFGKGNTTSYDRATTVAVDTPEDTFHTYGIEWTESATNWYVDGALVRTLNYADAVDGTNYPQTPMRIRIGIWAGGDPDNSEGTIEWAGGETDYTEGPFNMYVESVSIINYNPADTYTWTDQTGSYTSISAANGTSDGTTLSSSSASSSSTSSASSSSSSTAVIPSTSEGSSTSTTGESSSNAGATATYGGCASASASASSSACASTSDVVYSSTAPAGSSNWSSVVGVFCLVSLATIVTAMMPL</sequence>
<keyword evidence="9 15" id="KW-0472">Membrane</keyword>
<dbReference type="OMA" id="PTENSTC"/>
<evidence type="ECO:0000256" key="9">
    <source>
        <dbReference type="ARBA" id="ARBA00023136"/>
    </source>
</evidence>
<dbReference type="AlphaFoldDB" id="A0A0U5GS70"/>
<evidence type="ECO:0000256" key="10">
    <source>
        <dbReference type="ARBA" id="ARBA00023180"/>
    </source>
</evidence>
<reference evidence="22" key="1">
    <citation type="journal article" date="2016" name="Genome Announc.">
        <title>Draft genome sequences of fungus Aspergillus calidoustus.</title>
        <authorList>
            <person name="Horn F."/>
            <person name="Linde J."/>
            <person name="Mattern D.J."/>
            <person name="Walther G."/>
            <person name="Guthke R."/>
            <person name="Scherlach K."/>
            <person name="Martin K."/>
            <person name="Brakhage A.A."/>
            <person name="Petzke L."/>
            <person name="Valiante V."/>
        </authorList>
    </citation>
    <scope>NUCLEOTIDE SEQUENCE [LARGE SCALE GENOMIC DNA]</scope>
    <source>
        <strain evidence="22">SF006504</strain>
    </source>
</reference>
<keyword evidence="10" id="KW-0325">Glycoprotein</keyword>
<feature type="chain" id="PRO_5006858160" description="Crh-like protein" evidence="19">
    <location>
        <begin position="23"/>
        <end position="383"/>
    </location>
</feature>
<dbReference type="PIRSF" id="PIRSF037299">
    <property type="entry name" value="Glycosidase_CRH1_prd"/>
    <property type="match status" value="1"/>
</dbReference>
<evidence type="ECO:0000259" key="20">
    <source>
        <dbReference type="PROSITE" id="PS51762"/>
    </source>
</evidence>
<feature type="disulfide bond" evidence="17">
    <location>
        <begin position="28"/>
        <end position="35"/>
    </location>
</feature>
<evidence type="ECO:0000256" key="11">
    <source>
        <dbReference type="ARBA" id="ARBA00023288"/>
    </source>
</evidence>
<evidence type="ECO:0000313" key="22">
    <source>
        <dbReference type="Proteomes" id="UP000054771"/>
    </source>
</evidence>
<organism evidence="21 22">
    <name type="scientific">Aspergillus calidoustus</name>
    <dbReference type="NCBI Taxonomy" id="454130"/>
    <lineage>
        <taxon>Eukaryota</taxon>
        <taxon>Fungi</taxon>
        <taxon>Dikarya</taxon>
        <taxon>Ascomycota</taxon>
        <taxon>Pezizomycotina</taxon>
        <taxon>Eurotiomycetes</taxon>
        <taxon>Eurotiomycetidae</taxon>
        <taxon>Eurotiales</taxon>
        <taxon>Aspergillaceae</taxon>
        <taxon>Aspergillus</taxon>
        <taxon>Aspergillus subgen. Nidulantes</taxon>
    </lineage>
</organism>
<dbReference type="GO" id="GO:0016757">
    <property type="term" value="F:glycosyltransferase activity"/>
    <property type="evidence" value="ECO:0007669"/>
    <property type="project" value="UniProtKB-KW"/>
</dbReference>
<feature type="domain" description="GH16" evidence="20">
    <location>
        <begin position="24"/>
        <end position="241"/>
    </location>
</feature>
<dbReference type="Gene3D" id="2.60.120.200">
    <property type="match status" value="1"/>
</dbReference>
<feature type="signal peptide" evidence="19">
    <location>
        <begin position="1"/>
        <end position="22"/>
    </location>
</feature>
<evidence type="ECO:0000256" key="18">
    <source>
        <dbReference type="SAM" id="MobiDB-lite"/>
    </source>
</evidence>
<dbReference type="GO" id="GO:0005975">
    <property type="term" value="P:carbohydrate metabolic process"/>
    <property type="evidence" value="ECO:0007669"/>
    <property type="project" value="InterPro"/>
</dbReference>
<dbReference type="GO" id="GO:0098552">
    <property type="term" value="C:side of membrane"/>
    <property type="evidence" value="ECO:0007669"/>
    <property type="project" value="UniProtKB-KW"/>
</dbReference>
<protein>
    <recommendedName>
        <fullName evidence="15">Crh-like protein</fullName>
        <ecNumber evidence="15">3.2.-.-</ecNumber>
    </recommendedName>
</protein>
<keyword evidence="8 15" id="KW-0378">Hydrolase</keyword>
<dbReference type="InterPro" id="IPR050546">
    <property type="entry name" value="Glycosyl_Hydrlase_16"/>
</dbReference>
<dbReference type="GO" id="GO:0005886">
    <property type="term" value="C:plasma membrane"/>
    <property type="evidence" value="ECO:0007669"/>
    <property type="project" value="UniProtKB-SubCell"/>
</dbReference>
<dbReference type="PANTHER" id="PTHR10963">
    <property type="entry name" value="GLYCOSYL HYDROLASE-RELATED"/>
    <property type="match status" value="1"/>
</dbReference>
<dbReference type="GO" id="GO:0031505">
    <property type="term" value="P:fungal-type cell wall organization"/>
    <property type="evidence" value="ECO:0007669"/>
    <property type="project" value="TreeGrafter"/>
</dbReference>
<evidence type="ECO:0000256" key="3">
    <source>
        <dbReference type="ARBA" id="ARBA00022475"/>
    </source>
</evidence>
<dbReference type="EC" id="3.2.-.-" evidence="15"/>
<keyword evidence="17" id="KW-1015">Disulfide bond</keyword>
<dbReference type="InterPro" id="IPR013320">
    <property type="entry name" value="ConA-like_dom_sf"/>
</dbReference>
<keyword evidence="4" id="KW-0336">GPI-anchor</keyword>
<dbReference type="EMBL" id="CDMC01000006">
    <property type="protein sequence ID" value="CEN60892.1"/>
    <property type="molecule type" value="Genomic_DNA"/>
</dbReference>
<dbReference type="GO" id="GO:0009277">
    <property type="term" value="C:fungal-type cell wall"/>
    <property type="evidence" value="ECO:0007669"/>
    <property type="project" value="TreeGrafter"/>
</dbReference>
<keyword evidence="7 19" id="KW-0732">Signal</keyword>
<gene>
    <name evidence="21" type="ORF">ASPCAL07564</name>
</gene>
<keyword evidence="11" id="KW-0449">Lipoprotein</keyword>
<dbReference type="SUPFAM" id="SSF49899">
    <property type="entry name" value="Concanavalin A-like lectins/glucanases"/>
    <property type="match status" value="1"/>
</dbReference>